<reference evidence="1" key="1">
    <citation type="submission" date="2021-06" db="EMBL/GenBank/DDBJ databases">
        <authorList>
            <person name="Kallberg Y."/>
            <person name="Tangrot J."/>
            <person name="Rosling A."/>
        </authorList>
    </citation>
    <scope>NUCLEOTIDE SEQUENCE</scope>
    <source>
        <strain evidence="1">MA461A</strain>
    </source>
</reference>
<dbReference type="Proteomes" id="UP000789920">
    <property type="component" value="Unassembled WGS sequence"/>
</dbReference>
<organism evidence="1 2">
    <name type="scientific">Racocetra persica</name>
    <dbReference type="NCBI Taxonomy" id="160502"/>
    <lineage>
        <taxon>Eukaryota</taxon>
        <taxon>Fungi</taxon>
        <taxon>Fungi incertae sedis</taxon>
        <taxon>Mucoromycota</taxon>
        <taxon>Glomeromycotina</taxon>
        <taxon>Glomeromycetes</taxon>
        <taxon>Diversisporales</taxon>
        <taxon>Gigasporaceae</taxon>
        <taxon>Racocetra</taxon>
    </lineage>
</organism>
<accession>A0ACA9KI02</accession>
<comment type="caution">
    <text evidence="1">The sequence shown here is derived from an EMBL/GenBank/DDBJ whole genome shotgun (WGS) entry which is preliminary data.</text>
</comment>
<name>A0ACA9KI02_9GLOM</name>
<feature type="non-terminal residue" evidence="1">
    <location>
        <position position="1"/>
    </location>
</feature>
<keyword evidence="2" id="KW-1185">Reference proteome</keyword>
<sequence>YGVLSTYDNHWFLCRPKDNPTEQQISPTPPFGSISPPVLKAYAYLIHIAKDDPEPPHPDIIPE</sequence>
<gene>
    <name evidence="1" type="ORF">RPERSI_LOCUS610</name>
</gene>
<evidence type="ECO:0000313" key="2">
    <source>
        <dbReference type="Proteomes" id="UP000789920"/>
    </source>
</evidence>
<dbReference type="EMBL" id="CAJVQC010000469">
    <property type="protein sequence ID" value="CAG8471661.1"/>
    <property type="molecule type" value="Genomic_DNA"/>
</dbReference>
<protein>
    <submittedName>
        <fullName evidence="1">27811_t:CDS:1</fullName>
    </submittedName>
</protein>
<proteinExistence type="predicted"/>
<evidence type="ECO:0000313" key="1">
    <source>
        <dbReference type="EMBL" id="CAG8471661.1"/>
    </source>
</evidence>